<evidence type="ECO:0000256" key="5">
    <source>
        <dbReference type="ARBA" id="ARBA00022801"/>
    </source>
</evidence>
<feature type="domain" description="CBM1" evidence="15">
    <location>
        <begin position="18"/>
        <end position="54"/>
    </location>
</feature>
<dbReference type="EMBL" id="JAUTXT010000003">
    <property type="protein sequence ID" value="KAK3678666.1"/>
    <property type="molecule type" value="Genomic_DNA"/>
</dbReference>
<evidence type="ECO:0000256" key="2">
    <source>
        <dbReference type="ARBA" id="ARBA00005641"/>
    </source>
</evidence>
<evidence type="ECO:0000256" key="6">
    <source>
        <dbReference type="ARBA" id="ARBA00023001"/>
    </source>
</evidence>
<keyword evidence="5 13" id="KW-0378">Hydrolase</keyword>
<evidence type="ECO:0000256" key="12">
    <source>
        <dbReference type="ARBA" id="ARBA00074271"/>
    </source>
</evidence>
<dbReference type="RefSeq" id="XP_064698560.1">
    <property type="nucleotide sequence ID" value="XM_064833599.1"/>
</dbReference>
<accession>A0AAE0WW80</accession>
<comment type="function">
    <text evidence="11">Endoglucanase (EG) that cleaves the internal beta-1,4-glucosidic bonds in cellulose. The degradation of cellulose involves an interplay between different cellulolytic enzymes. Hydrolysis starts with EGs, which cut internal glycosidic linkages to reduce the polymerization degree of the substrate and creates new chain ends for exocellobiohydrolases (CBHs). The CBH release the disaccharide cellobiose from the non-reducing end of the cellulose polymer chain. Finally, beta-1,4-glucosidases hydrolyze the cellobiose and other short cello-oligosaccharides into glucose units.</text>
</comment>
<dbReference type="EC" id="3.2.1.4" evidence="3"/>
<evidence type="ECO:0000256" key="7">
    <source>
        <dbReference type="ARBA" id="ARBA00023277"/>
    </source>
</evidence>
<protein>
    <recommendedName>
        <fullName evidence="12">Endoglucanase EG-II</fullName>
        <ecNumber evidence="3">3.2.1.4</ecNumber>
    </recommendedName>
</protein>
<dbReference type="Gene3D" id="3.20.20.80">
    <property type="entry name" value="Glycosidases"/>
    <property type="match status" value="1"/>
</dbReference>
<evidence type="ECO:0000313" key="17">
    <source>
        <dbReference type="Proteomes" id="UP001274830"/>
    </source>
</evidence>
<dbReference type="Pfam" id="PF00734">
    <property type="entry name" value="CBM_1"/>
    <property type="match status" value="1"/>
</dbReference>
<dbReference type="GO" id="GO:0008810">
    <property type="term" value="F:cellulase activity"/>
    <property type="evidence" value="ECO:0007669"/>
    <property type="project" value="UniProtKB-EC"/>
</dbReference>
<evidence type="ECO:0000256" key="3">
    <source>
        <dbReference type="ARBA" id="ARBA00012601"/>
    </source>
</evidence>
<feature type="signal peptide" evidence="14">
    <location>
        <begin position="1"/>
        <end position="17"/>
    </location>
</feature>
<keyword evidence="17" id="KW-1185">Reference proteome</keyword>
<keyword evidence="9 13" id="KW-0326">Glycosidase</keyword>
<keyword evidence="10" id="KW-0624">Polysaccharide degradation</keyword>
<comment type="catalytic activity">
    <reaction evidence="1">
        <text>Endohydrolysis of (1-&gt;4)-beta-D-glucosidic linkages in cellulose, lichenin and cereal beta-D-glucans.</text>
        <dbReference type="EC" id="3.2.1.4"/>
    </reaction>
</comment>
<evidence type="ECO:0000256" key="1">
    <source>
        <dbReference type="ARBA" id="ARBA00000966"/>
    </source>
</evidence>
<evidence type="ECO:0000256" key="9">
    <source>
        <dbReference type="ARBA" id="ARBA00023295"/>
    </source>
</evidence>
<keyword evidence="4 14" id="KW-0732">Signal</keyword>
<dbReference type="PROSITE" id="PS00659">
    <property type="entry name" value="GLYCOSYL_HYDROL_F5"/>
    <property type="match status" value="1"/>
</dbReference>
<gene>
    <name evidence="16" type="primary">EGL2_1</name>
    <name evidence="16" type="ORF">LTR78_001119</name>
</gene>
<keyword evidence="8" id="KW-0873">Pyrrolidone carboxylic acid</keyword>
<evidence type="ECO:0000256" key="10">
    <source>
        <dbReference type="ARBA" id="ARBA00023326"/>
    </source>
</evidence>
<evidence type="ECO:0000256" key="11">
    <source>
        <dbReference type="ARBA" id="ARBA00059691"/>
    </source>
</evidence>
<dbReference type="PROSITE" id="PS51164">
    <property type="entry name" value="CBM1_2"/>
    <property type="match status" value="1"/>
</dbReference>
<comment type="similarity">
    <text evidence="2 13">Belongs to the glycosyl hydrolase 5 (cellulase A) family.</text>
</comment>
<evidence type="ECO:0000313" key="16">
    <source>
        <dbReference type="EMBL" id="KAK3678666.1"/>
    </source>
</evidence>
<organism evidence="16 17">
    <name type="scientific">Recurvomyces mirabilis</name>
    <dbReference type="NCBI Taxonomy" id="574656"/>
    <lineage>
        <taxon>Eukaryota</taxon>
        <taxon>Fungi</taxon>
        <taxon>Dikarya</taxon>
        <taxon>Ascomycota</taxon>
        <taxon>Pezizomycotina</taxon>
        <taxon>Dothideomycetes</taxon>
        <taxon>Dothideomycetidae</taxon>
        <taxon>Mycosphaerellales</taxon>
        <taxon>Teratosphaeriaceae</taxon>
        <taxon>Recurvomyces</taxon>
    </lineage>
</organism>
<dbReference type="SMART" id="SM00236">
    <property type="entry name" value="fCBD"/>
    <property type="match status" value="1"/>
</dbReference>
<evidence type="ECO:0000256" key="8">
    <source>
        <dbReference type="ARBA" id="ARBA00023283"/>
    </source>
</evidence>
<dbReference type="SUPFAM" id="SSF57180">
    <property type="entry name" value="Cellulose-binding domain"/>
    <property type="match status" value="1"/>
</dbReference>
<dbReference type="GO" id="GO:0030245">
    <property type="term" value="P:cellulose catabolic process"/>
    <property type="evidence" value="ECO:0007669"/>
    <property type="project" value="UniProtKB-KW"/>
</dbReference>
<evidence type="ECO:0000256" key="13">
    <source>
        <dbReference type="RuleBase" id="RU361153"/>
    </source>
</evidence>
<dbReference type="PROSITE" id="PS00562">
    <property type="entry name" value="CBM1_1"/>
    <property type="match status" value="1"/>
</dbReference>
<dbReference type="GO" id="GO:0005576">
    <property type="term" value="C:extracellular region"/>
    <property type="evidence" value="ECO:0007669"/>
    <property type="project" value="InterPro"/>
</dbReference>
<dbReference type="InterPro" id="IPR035971">
    <property type="entry name" value="CBD_sf"/>
</dbReference>
<dbReference type="SUPFAM" id="SSF51445">
    <property type="entry name" value="(Trans)glycosidases"/>
    <property type="match status" value="1"/>
</dbReference>
<dbReference type="GeneID" id="89958128"/>
<dbReference type="Proteomes" id="UP001274830">
    <property type="component" value="Unassembled WGS sequence"/>
</dbReference>
<feature type="chain" id="PRO_5042004684" description="Endoglucanase EG-II" evidence="14">
    <location>
        <begin position="18"/>
        <end position="423"/>
    </location>
</feature>
<dbReference type="PANTHER" id="PTHR34142">
    <property type="entry name" value="ENDO-BETA-1,4-GLUCANASE A"/>
    <property type="match status" value="1"/>
</dbReference>
<dbReference type="Pfam" id="PF00150">
    <property type="entry name" value="Cellulase"/>
    <property type="match status" value="1"/>
</dbReference>
<proteinExistence type="inferred from homology"/>
<dbReference type="PANTHER" id="PTHR34142:SF5">
    <property type="entry name" value="CBM1 DOMAIN-CONTAINING PROTEIN"/>
    <property type="match status" value="1"/>
</dbReference>
<comment type="caution">
    <text evidence="16">The sequence shown here is derived from an EMBL/GenBank/DDBJ whole genome shotgun (WGS) entry which is preliminary data.</text>
</comment>
<reference evidence="16" key="1">
    <citation type="submission" date="2023-07" db="EMBL/GenBank/DDBJ databases">
        <title>Black Yeasts Isolated from many extreme environments.</title>
        <authorList>
            <person name="Coleine C."/>
            <person name="Stajich J.E."/>
            <person name="Selbmann L."/>
        </authorList>
    </citation>
    <scope>NUCLEOTIDE SEQUENCE</scope>
    <source>
        <strain evidence="16">CCFEE 5485</strain>
    </source>
</reference>
<dbReference type="InterPro" id="IPR000254">
    <property type="entry name" value="CBD"/>
</dbReference>
<sequence length="423" mass="43831">MKTTLFTVAAAATAANAATQSAYGQCGGQGYTGATDCVSGYFCQSSNQYYSQCVPGSASTAAASQPTTVAAVKTTTSASKPTTVASAATSSAAAAAATGKVAYAGVNIAGFDFGCGTDGTCTTSSVDPPGTAGINQIKHFVTDDGLNAFRLPVGWQYLVNNQLGGTLNSANLANYDSLMQGCLNSGAAMCILDVHNYARWNGQVIGQGGPTNAQFASLWSQLATKYKSNSKVAFGVMNEPHDLTIGTWATTVQAAVTAIRQAGATSQKILLPGTDYTSAANFIDNGSAAALMKVTNIDGSTTNLIFDVHRYLDSDNSGTHAQCTTNNVATFTTLGNYLRTNKRQAMLTETGGGASDSSCLTMVCQELDTLNTYSDVFLGWTGWSAGMFDTSYVLTETPTLSGSTYTDQPLVKQCIAGKFKAQK</sequence>
<dbReference type="FunFam" id="3.20.20.80:FF:000124">
    <property type="entry name" value="Exported cellulase"/>
    <property type="match status" value="1"/>
</dbReference>
<dbReference type="GO" id="GO:0030248">
    <property type="term" value="F:cellulose binding"/>
    <property type="evidence" value="ECO:0007669"/>
    <property type="project" value="InterPro"/>
</dbReference>
<dbReference type="InterPro" id="IPR018087">
    <property type="entry name" value="Glyco_hydro_5_CS"/>
</dbReference>
<dbReference type="AlphaFoldDB" id="A0AAE0WW80"/>
<keyword evidence="6" id="KW-0136">Cellulose degradation</keyword>
<evidence type="ECO:0000256" key="4">
    <source>
        <dbReference type="ARBA" id="ARBA00022729"/>
    </source>
</evidence>
<dbReference type="InterPro" id="IPR001547">
    <property type="entry name" value="Glyco_hydro_5"/>
</dbReference>
<dbReference type="InterPro" id="IPR017853">
    <property type="entry name" value="GH"/>
</dbReference>
<name>A0AAE0WW80_9PEZI</name>
<evidence type="ECO:0000259" key="15">
    <source>
        <dbReference type="PROSITE" id="PS51164"/>
    </source>
</evidence>
<keyword evidence="7" id="KW-0119">Carbohydrate metabolism</keyword>
<evidence type="ECO:0000256" key="14">
    <source>
        <dbReference type="SAM" id="SignalP"/>
    </source>
</evidence>